<dbReference type="EMBL" id="CAJNOC010003684">
    <property type="protein sequence ID" value="CAF0993453.1"/>
    <property type="molecule type" value="Genomic_DNA"/>
</dbReference>
<sequence length="872" mass="101942">MVETYLEKNIPAIFSDQENLDEVLEHLYYKCAYPYDHLDPDEIIDPTNSFVICKDIIDYLINIIFENDPNNTVIKFLEKAFYEYFNLEGDFDETILSERSLDFLTFKEILGKWIQKIKNKEKTDIQHKEIKRKTSNSYLCSKKLQNLKYSVSCYENFSSLHRDNLKEDVKFSSLNPCTHNKLKLSNKSLSLSNGELNQTNDPDKDFNSKYLKIELNQMKHEMTELKSENFKLRDNIENLRTQLQLAEDTNSQLALDAEIQARKSSDFYKKNQELLNKISFHEKDIDDLRIQNDELKKKVEELTNENSNLNQKLDENLFLLGIKEKLLIETTNNLNETQSELDFLTQQMEEQKKLSTGLQLLNSKIEKKNIELELKVSHDDEMCQKFISLNKELKLENENLKEKCSSLESEIKFLNQKLFKKNFVDKNENKENLNAKQTHTLLVPPLKDKTNYSTPTNNKNAINPNDEIESESLINTHRIAIYNRNNFTLNDQPFWYEQFENSFLQNKDKSGKTELEYLVDVLQDFIYFLDSLKSQQDDRDDSNITELKLRDTNNNKKILELIKLNQSILLEKLFGYYLNGSNGETCTRDKLHSLVDQTRILINNFKLISNEFQRTILDKKNSNKAYQLTPYVNIEPNGQSWFKTNNLKIELQENNFNDLTLIKTKLEPSDFLLVSTPSEKTSIKSEYSPSKTRQDSKILESITLSSLDKSEKTKMSLKAKSTHTKQKSFTKSFSSVEIKKNFFEDNLSPTNLTNLPIKTDLINSGFSKSLFDSTDLNLSTRSNLNEKENLIIENRFINFFKANYSKVKILMYNDPIGFFRMTFSVCIFGFSVIFFLMILCRGDDISTFLSQLIYVISNLVEIKNPFDSLRAN</sequence>
<feature type="coiled-coil region" evidence="1">
    <location>
        <begin position="208"/>
        <end position="354"/>
    </location>
</feature>
<feature type="transmembrane region" description="Helical" evidence="2">
    <location>
        <begin position="818"/>
        <end position="840"/>
    </location>
</feature>
<dbReference type="AlphaFoldDB" id="A0A814G337"/>
<proteinExistence type="predicted"/>
<keyword evidence="2" id="KW-1133">Transmembrane helix</keyword>
<organism evidence="3 4">
    <name type="scientific">Brachionus calyciflorus</name>
    <dbReference type="NCBI Taxonomy" id="104777"/>
    <lineage>
        <taxon>Eukaryota</taxon>
        <taxon>Metazoa</taxon>
        <taxon>Spiralia</taxon>
        <taxon>Gnathifera</taxon>
        <taxon>Rotifera</taxon>
        <taxon>Eurotatoria</taxon>
        <taxon>Monogononta</taxon>
        <taxon>Pseudotrocha</taxon>
        <taxon>Ploima</taxon>
        <taxon>Brachionidae</taxon>
        <taxon>Brachionus</taxon>
    </lineage>
</organism>
<evidence type="ECO:0000313" key="3">
    <source>
        <dbReference type="EMBL" id="CAF0993453.1"/>
    </source>
</evidence>
<accession>A0A814G337</accession>
<evidence type="ECO:0000256" key="1">
    <source>
        <dbReference type="SAM" id="Coils"/>
    </source>
</evidence>
<name>A0A814G337_9BILA</name>
<gene>
    <name evidence="3" type="ORF">OXX778_LOCUS16035</name>
</gene>
<keyword evidence="1" id="KW-0175">Coiled coil</keyword>
<protein>
    <submittedName>
        <fullName evidence="3">Uncharacterized protein</fullName>
    </submittedName>
</protein>
<evidence type="ECO:0000256" key="2">
    <source>
        <dbReference type="SAM" id="Phobius"/>
    </source>
</evidence>
<keyword evidence="2" id="KW-0472">Membrane</keyword>
<reference evidence="3" key="1">
    <citation type="submission" date="2021-02" db="EMBL/GenBank/DDBJ databases">
        <authorList>
            <person name="Nowell W R."/>
        </authorList>
    </citation>
    <scope>NUCLEOTIDE SEQUENCE</scope>
    <source>
        <strain evidence="3">Ploen Becks lab</strain>
    </source>
</reference>
<keyword evidence="2" id="KW-0812">Transmembrane</keyword>
<dbReference type="Proteomes" id="UP000663879">
    <property type="component" value="Unassembled WGS sequence"/>
</dbReference>
<feature type="coiled-coil region" evidence="1">
    <location>
        <begin position="383"/>
        <end position="417"/>
    </location>
</feature>
<evidence type="ECO:0000313" key="4">
    <source>
        <dbReference type="Proteomes" id="UP000663879"/>
    </source>
</evidence>
<keyword evidence="4" id="KW-1185">Reference proteome</keyword>
<comment type="caution">
    <text evidence="3">The sequence shown here is derived from an EMBL/GenBank/DDBJ whole genome shotgun (WGS) entry which is preliminary data.</text>
</comment>
<dbReference type="OrthoDB" id="10630113at2759"/>